<evidence type="ECO:0000256" key="2">
    <source>
        <dbReference type="SAM" id="MobiDB-lite"/>
    </source>
</evidence>
<feature type="region of interest" description="Disordered" evidence="2">
    <location>
        <begin position="302"/>
        <end position="355"/>
    </location>
</feature>
<sequence length="398" mass="43268">MSPSCGLVPHNGPISNKSSSSVSSAGSCGSAKSGKKSRQTIAALAAAAAVVRPGADSQLGLKDSSNIDQIINEVTEKSKASTASPKPAASKHLKKHHLLSASLPHSPSAPVPPKKEKTKKCKANEAPNLTLNPAGNQVMQSNQQAAAAAAAAALQYHHFLNNNLKMNSATPQKPNPKFHLANGGYVEEAENHMKMCKYEDADEEEPYDDEDIKDGHHAHLNGPLSIKSLTGPLTQSNTNSQSQGPNGTANMEFECAACEKKFKYYCYYKRHMDACHSDMPKYVCDTCNKSYKWEASFRQHLRSHHTAGQSGGPHEENGDAKYDGEENNENHEAHDMKENEEDGEEPDVGTNEDERIHSNERLYYERDHEHIGAAGTLASIAESLNGMHGRLMINNQMS</sequence>
<gene>
    <name evidence="4" type="ORF">BpHYR1_029224</name>
</gene>
<keyword evidence="1" id="KW-0479">Metal-binding</keyword>
<evidence type="ECO:0000256" key="1">
    <source>
        <dbReference type="PROSITE-ProRule" id="PRU00042"/>
    </source>
</evidence>
<feature type="compositionally biased region" description="Polar residues" evidence="2">
    <location>
        <begin position="227"/>
        <end position="248"/>
    </location>
</feature>
<keyword evidence="5" id="KW-1185">Reference proteome</keyword>
<comment type="caution">
    <text evidence="4">The sequence shown here is derived from an EMBL/GenBank/DDBJ whole genome shotgun (WGS) entry which is preliminary data.</text>
</comment>
<keyword evidence="1" id="KW-0862">Zinc</keyword>
<reference evidence="4 5" key="1">
    <citation type="journal article" date="2018" name="Sci. Rep.">
        <title>Genomic signatures of local adaptation to the degree of environmental predictability in rotifers.</title>
        <authorList>
            <person name="Franch-Gras L."/>
            <person name="Hahn C."/>
            <person name="Garcia-Roger E.M."/>
            <person name="Carmona M.J."/>
            <person name="Serra M."/>
            <person name="Gomez A."/>
        </authorList>
    </citation>
    <scope>NUCLEOTIDE SEQUENCE [LARGE SCALE GENOMIC DNA]</scope>
    <source>
        <strain evidence="4">HYR1</strain>
    </source>
</reference>
<dbReference type="PROSITE" id="PS00028">
    <property type="entry name" value="ZINC_FINGER_C2H2_1"/>
    <property type="match status" value="2"/>
</dbReference>
<dbReference type="SMART" id="SM00355">
    <property type="entry name" value="ZnF_C2H2"/>
    <property type="match status" value="2"/>
</dbReference>
<proteinExistence type="predicted"/>
<feature type="domain" description="C2H2-type" evidence="3">
    <location>
        <begin position="253"/>
        <end position="281"/>
    </location>
</feature>
<feature type="compositionally biased region" description="Basic residues" evidence="2">
    <location>
        <begin position="89"/>
        <end position="98"/>
    </location>
</feature>
<dbReference type="Gene3D" id="3.30.160.60">
    <property type="entry name" value="Classic Zinc Finger"/>
    <property type="match status" value="1"/>
</dbReference>
<name>A0A3M7S3Z0_BRAPC</name>
<feature type="region of interest" description="Disordered" evidence="2">
    <location>
        <begin position="72"/>
        <end position="121"/>
    </location>
</feature>
<feature type="region of interest" description="Disordered" evidence="2">
    <location>
        <begin position="1"/>
        <end position="40"/>
    </location>
</feature>
<dbReference type="GO" id="GO:0008270">
    <property type="term" value="F:zinc ion binding"/>
    <property type="evidence" value="ECO:0007669"/>
    <property type="project" value="UniProtKB-KW"/>
</dbReference>
<protein>
    <recommendedName>
        <fullName evidence="3">C2H2-type domain-containing protein</fullName>
    </recommendedName>
</protein>
<feature type="compositionally biased region" description="Acidic residues" evidence="2">
    <location>
        <begin position="338"/>
        <end position="351"/>
    </location>
</feature>
<keyword evidence="1" id="KW-0863">Zinc-finger</keyword>
<dbReference type="OrthoDB" id="10018489at2759"/>
<dbReference type="EMBL" id="REGN01002080">
    <property type="protein sequence ID" value="RNA30524.1"/>
    <property type="molecule type" value="Genomic_DNA"/>
</dbReference>
<dbReference type="PROSITE" id="PS50157">
    <property type="entry name" value="ZINC_FINGER_C2H2_2"/>
    <property type="match status" value="2"/>
</dbReference>
<dbReference type="AlphaFoldDB" id="A0A3M7S3Z0"/>
<organism evidence="4 5">
    <name type="scientific">Brachionus plicatilis</name>
    <name type="common">Marine rotifer</name>
    <name type="synonym">Brachionus muelleri</name>
    <dbReference type="NCBI Taxonomy" id="10195"/>
    <lineage>
        <taxon>Eukaryota</taxon>
        <taxon>Metazoa</taxon>
        <taxon>Spiralia</taxon>
        <taxon>Gnathifera</taxon>
        <taxon>Rotifera</taxon>
        <taxon>Eurotatoria</taxon>
        <taxon>Monogononta</taxon>
        <taxon>Pseudotrocha</taxon>
        <taxon>Ploima</taxon>
        <taxon>Brachionidae</taxon>
        <taxon>Brachionus</taxon>
    </lineage>
</organism>
<feature type="compositionally biased region" description="Low complexity" evidence="2">
    <location>
        <begin position="15"/>
        <end position="32"/>
    </location>
</feature>
<dbReference type="InterPro" id="IPR036236">
    <property type="entry name" value="Znf_C2H2_sf"/>
</dbReference>
<accession>A0A3M7S3Z0</accession>
<dbReference type="Proteomes" id="UP000276133">
    <property type="component" value="Unassembled WGS sequence"/>
</dbReference>
<dbReference type="SUPFAM" id="SSF57667">
    <property type="entry name" value="beta-beta-alpha zinc fingers"/>
    <property type="match status" value="1"/>
</dbReference>
<feature type="region of interest" description="Disordered" evidence="2">
    <location>
        <begin position="200"/>
        <end position="248"/>
    </location>
</feature>
<dbReference type="InterPro" id="IPR013087">
    <property type="entry name" value="Znf_C2H2_type"/>
</dbReference>
<evidence type="ECO:0000313" key="5">
    <source>
        <dbReference type="Proteomes" id="UP000276133"/>
    </source>
</evidence>
<evidence type="ECO:0000259" key="3">
    <source>
        <dbReference type="PROSITE" id="PS50157"/>
    </source>
</evidence>
<evidence type="ECO:0000313" key="4">
    <source>
        <dbReference type="EMBL" id="RNA30524.1"/>
    </source>
</evidence>
<dbReference type="STRING" id="10195.A0A3M7S3Z0"/>
<feature type="domain" description="C2H2-type" evidence="3">
    <location>
        <begin position="282"/>
        <end position="310"/>
    </location>
</feature>
<feature type="compositionally biased region" description="Acidic residues" evidence="2">
    <location>
        <begin position="200"/>
        <end position="212"/>
    </location>
</feature>
<feature type="compositionally biased region" description="Basic and acidic residues" evidence="2">
    <location>
        <begin position="313"/>
        <end position="337"/>
    </location>
</feature>